<dbReference type="PROSITE" id="PS00113">
    <property type="entry name" value="ADENYLATE_KINASE"/>
    <property type="match status" value="1"/>
</dbReference>
<comment type="similarity">
    <text evidence="9">Belongs to the adenylate kinase family. UMP-CMP kinase subfamily.</text>
</comment>
<dbReference type="GO" id="GO:0005634">
    <property type="term" value="C:nucleus"/>
    <property type="evidence" value="ECO:0007669"/>
    <property type="project" value="UniProtKB-SubCell"/>
</dbReference>
<sequence>MHHSRSFITRLGRSARVAVHTSIRQMSSKLHNVVFVLGPPGSGKGTQCALIQKNFGFVHLSAGDLLREERQRPGSQFGELIETHIRNGTIVPVEITCKLLENAMIASGDANGFLIDGFPRNQDNLDGWEREMGAKVKLHFVLFLSCPVDVCTQRCLGRQQGRSDDNENSLKLRAKTYLEQTMPIIQHYKKLDLVRDVTSVPTSEQVYASVAEVFSKAGFTPLQN</sequence>
<dbReference type="InterPro" id="IPR006266">
    <property type="entry name" value="UMP_CMP_kinase"/>
</dbReference>
<evidence type="ECO:0000256" key="5">
    <source>
        <dbReference type="ARBA" id="ARBA00022840"/>
    </source>
</evidence>
<evidence type="ECO:0000313" key="11">
    <source>
        <dbReference type="Proteomes" id="UP000298663"/>
    </source>
</evidence>
<comment type="subunit">
    <text evidence="9">Monomer.</text>
</comment>
<proteinExistence type="inferred from homology"/>
<dbReference type="PANTHER" id="PTHR23359">
    <property type="entry name" value="NUCLEOTIDE KINASE"/>
    <property type="match status" value="1"/>
</dbReference>
<dbReference type="GO" id="GO:0006221">
    <property type="term" value="P:pyrimidine nucleotide biosynthetic process"/>
    <property type="evidence" value="ECO:0007669"/>
    <property type="project" value="UniProtKB-UniRule"/>
</dbReference>
<keyword evidence="5 9" id="KW-0067">ATP-binding</keyword>
<dbReference type="Gene3D" id="3.40.50.300">
    <property type="entry name" value="P-loop containing nucleotide triphosphate hydrolases"/>
    <property type="match status" value="1"/>
</dbReference>
<comment type="function">
    <text evidence="9">Catalyzes the phosphorylation of pyrimidine nucleoside monophosphates at the expense of ATP. Plays an important role in de novo pyrimidine nucleotide biosynthesis. Has preference for UMP and CMP as phosphate acceptors.</text>
</comment>
<comment type="catalytic activity">
    <reaction evidence="9">
        <text>CMP + ATP = CDP + ADP</text>
        <dbReference type="Rhea" id="RHEA:11600"/>
        <dbReference type="ChEBI" id="CHEBI:30616"/>
        <dbReference type="ChEBI" id="CHEBI:58069"/>
        <dbReference type="ChEBI" id="CHEBI:60377"/>
        <dbReference type="ChEBI" id="CHEBI:456216"/>
        <dbReference type="EC" id="2.7.4.14"/>
    </reaction>
</comment>
<keyword evidence="2 9" id="KW-0808">Transferase</keyword>
<dbReference type="Proteomes" id="UP000298663">
    <property type="component" value="Unassembled WGS sequence"/>
</dbReference>
<dbReference type="GO" id="GO:0036430">
    <property type="term" value="F:CMP kinase activity"/>
    <property type="evidence" value="ECO:0007669"/>
    <property type="project" value="RHEA"/>
</dbReference>
<comment type="subcellular location">
    <subcellularLocation>
        <location evidence="9">Cytoplasm</location>
    </subcellularLocation>
    <subcellularLocation>
        <location evidence="9">Nucleus</location>
    </subcellularLocation>
</comment>
<feature type="binding site" evidence="9">
    <location>
        <position position="201"/>
    </location>
    <ligand>
        <name>ATP</name>
        <dbReference type="ChEBI" id="CHEBI:30616"/>
    </ligand>
</feature>
<dbReference type="CDD" id="cd01428">
    <property type="entry name" value="ADK"/>
    <property type="match status" value="1"/>
</dbReference>
<evidence type="ECO:0000256" key="3">
    <source>
        <dbReference type="ARBA" id="ARBA00022741"/>
    </source>
</evidence>
<name>A0A4U8US46_STECR</name>
<dbReference type="NCBIfam" id="TIGR01359">
    <property type="entry name" value="UMP_CMP_kin_fam"/>
    <property type="match status" value="1"/>
</dbReference>
<evidence type="ECO:0000256" key="8">
    <source>
        <dbReference type="ARBA" id="ARBA00048116"/>
    </source>
</evidence>
<dbReference type="GO" id="GO:0005524">
    <property type="term" value="F:ATP binding"/>
    <property type="evidence" value="ECO:0007669"/>
    <property type="project" value="UniProtKB-KW"/>
</dbReference>
<evidence type="ECO:0000256" key="7">
    <source>
        <dbReference type="ARBA" id="ARBA00023242"/>
    </source>
</evidence>
<evidence type="ECO:0000256" key="1">
    <source>
        <dbReference type="ARBA" id="ARBA00022490"/>
    </source>
</evidence>
<dbReference type="InterPro" id="IPR027417">
    <property type="entry name" value="P-loop_NTPase"/>
</dbReference>
<evidence type="ECO:0000313" key="10">
    <source>
        <dbReference type="EMBL" id="TMS35764.1"/>
    </source>
</evidence>
<dbReference type="GO" id="GO:0006207">
    <property type="term" value="P:'de novo' pyrimidine nucleobase biosynthetic process"/>
    <property type="evidence" value="ECO:0007669"/>
    <property type="project" value="InterPro"/>
</dbReference>
<comment type="caution">
    <text evidence="9">Lacks conserved residue(s) required for the propagation of feature annotation.</text>
</comment>
<evidence type="ECO:0000256" key="2">
    <source>
        <dbReference type="ARBA" id="ARBA00022679"/>
    </source>
</evidence>
<gene>
    <name evidence="10" type="ORF">L596_003089</name>
</gene>
<feature type="binding site" evidence="9">
    <location>
        <position position="173"/>
    </location>
    <ligand>
        <name>a ribonucleoside 5'-phosphate</name>
        <dbReference type="ChEBI" id="CHEBI:58043"/>
    </ligand>
</feature>
<dbReference type="InterPro" id="IPR000850">
    <property type="entry name" value="Adenylat/UMP-CMP_kin"/>
</dbReference>
<feature type="binding site" evidence="9">
    <location>
        <begin position="89"/>
        <end position="91"/>
    </location>
    <ligand>
        <name>a ribonucleoside 5'-phosphate</name>
        <dbReference type="ChEBI" id="CHEBI:58043"/>
    </ligand>
</feature>
<feature type="binding site" evidence="9">
    <location>
        <begin position="41"/>
        <end position="46"/>
    </location>
    <ligand>
        <name>ATP</name>
        <dbReference type="ChEBI" id="CHEBI:30616"/>
    </ligand>
</feature>
<feature type="binding site" evidence="9">
    <location>
        <position position="67"/>
    </location>
    <ligand>
        <name>a ribonucleoside 5'-phosphate</name>
        <dbReference type="ChEBI" id="CHEBI:58043"/>
    </ligand>
</feature>
<dbReference type="Pfam" id="PF00406">
    <property type="entry name" value="ADK"/>
    <property type="match status" value="1"/>
</dbReference>
<feature type="region of interest" description="NMPbind" evidence="9">
    <location>
        <begin position="61"/>
        <end position="91"/>
    </location>
</feature>
<dbReference type="EC" id="2.7.4.14" evidence="9"/>
<comment type="caution">
    <text evidence="10">The sequence shown here is derived from an EMBL/GenBank/DDBJ whole genome shotgun (WGS) entry which is preliminary data.</text>
</comment>
<dbReference type="AlphaFoldDB" id="A0A4U8US46"/>
<dbReference type="EMBL" id="AZBU02000001">
    <property type="protein sequence ID" value="TMS35764.1"/>
    <property type="molecule type" value="Genomic_DNA"/>
</dbReference>
<keyword evidence="7 9" id="KW-0539">Nucleus</keyword>
<dbReference type="GO" id="GO:0036431">
    <property type="term" value="F:dCMP kinase activity"/>
    <property type="evidence" value="ECO:0007669"/>
    <property type="project" value="RHEA"/>
</dbReference>
<evidence type="ECO:0000256" key="4">
    <source>
        <dbReference type="ARBA" id="ARBA00022777"/>
    </source>
</evidence>
<dbReference type="GO" id="GO:0033862">
    <property type="term" value="F:UMP kinase activity"/>
    <property type="evidence" value="ECO:0007669"/>
    <property type="project" value="RHEA"/>
</dbReference>
<keyword evidence="6 9" id="KW-0665">Pyrimidine biosynthesis</keyword>
<feature type="binding site" evidence="9">
    <location>
        <begin position="117"/>
        <end position="120"/>
    </location>
    <ligand>
        <name>a ribonucleoside 5'-phosphate</name>
        <dbReference type="ChEBI" id="CHEBI:58043"/>
    </ligand>
</feature>
<feature type="binding site" evidence="9">
    <location>
        <position position="158"/>
    </location>
    <ligand>
        <name>ATP</name>
        <dbReference type="ChEBI" id="CHEBI:30616"/>
    </ligand>
</feature>
<keyword evidence="4 9" id="KW-0418">Kinase</keyword>
<comment type="catalytic activity">
    <reaction evidence="9">
        <text>dCMP + ATP = dCDP + ADP</text>
        <dbReference type="Rhea" id="RHEA:25094"/>
        <dbReference type="ChEBI" id="CHEBI:30616"/>
        <dbReference type="ChEBI" id="CHEBI:57566"/>
        <dbReference type="ChEBI" id="CHEBI:58593"/>
        <dbReference type="ChEBI" id="CHEBI:456216"/>
        <dbReference type="EC" id="2.7.4.14"/>
    </reaction>
</comment>
<dbReference type="GO" id="GO:0005737">
    <property type="term" value="C:cytoplasm"/>
    <property type="evidence" value="ECO:0007669"/>
    <property type="project" value="UniProtKB-SubCell"/>
</dbReference>
<comment type="catalytic activity">
    <reaction evidence="8 9">
        <text>UMP + ATP = UDP + ADP</text>
        <dbReference type="Rhea" id="RHEA:24400"/>
        <dbReference type="ChEBI" id="CHEBI:30616"/>
        <dbReference type="ChEBI" id="CHEBI:57865"/>
        <dbReference type="ChEBI" id="CHEBI:58223"/>
        <dbReference type="ChEBI" id="CHEBI:456216"/>
        <dbReference type="EC" id="2.7.4.14"/>
    </reaction>
</comment>
<organism evidence="10 11">
    <name type="scientific">Steinernema carpocapsae</name>
    <name type="common">Entomopathogenic nematode</name>
    <dbReference type="NCBI Taxonomy" id="34508"/>
    <lineage>
        <taxon>Eukaryota</taxon>
        <taxon>Metazoa</taxon>
        <taxon>Ecdysozoa</taxon>
        <taxon>Nematoda</taxon>
        <taxon>Chromadorea</taxon>
        <taxon>Rhabditida</taxon>
        <taxon>Tylenchina</taxon>
        <taxon>Panagrolaimomorpha</taxon>
        <taxon>Strongyloidoidea</taxon>
        <taxon>Steinernematidae</taxon>
        <taxon>Steinernema</taxon>
    </lineage>
</organism>
<reference evidence="10 11" key="2">
    <citation type="journal article" date="2019" name="G3 (Bethesda)">
        <title>Hybrid Assembly of the Genome of the Entomopathogenic Nematode Steinernema carpocapsae Identifies the X-Chromosome.</title>
        <authorList>
            <person name="Serra L."/>
            <person name="Macchietto M."/>
            <person name="Macias-Munoz A."/>
            <person name="McGill C.J."/>
            <person name="Rodriguez I.M."/>
            <person name="Rodriguez B."/>
            <person name="Murad R."/>
            <person name="Mortazavi A."/>
        </authorList>
    </citation>
    <scope>NUCLEOTIDE SEQUENCE [LARGE SCALE GENOMIC DNA]</scope>
    <source>
        <strain evidence="10 11">ALL</strain>
    </source>
</reference>
<keyword evidence="3 9" id="KW-0547">Nucleotide-binding</keyword>
<keyword evidence="1 9" id="KW-0963">Cytoplasm</keyword>
<feature type="binding site" evidence="9">
    <location>
        <position position="162"/>
    </location>
    <ligand>
        <name>a ribonucleoside 5'-phosphate</name>
        <dbReference type="ChEBI" id="CHEBI:58043"/>
    </ligand>
</feature>
<reference evidence="10 11" key="1">
    <citation type="journal article" date="2015" name="Genome Biol.">
        <title>Comparative genomics of Steinernema reveals deeply conserved gene regulatory networks.</title>
        <authorList>
            <person name="Dillman A.R."/>
            <person name="Macchietto M."/>
            <person name="Porter C.F."/>
            <person name="Rogers A."/>
            <person name="Williams B."/>
            <person name="Antoshechkin I."/>
            <person name="Lee M.M."/>
            <person name="Goodwin Z."/>
            <person name="Lu X."/>
            <person name="Lewis E.E."/>
            <person name="Goodrich-Blair H."/>
            <person name="Stock S.P."/>
            <person name="Adams B.J."/>
            <person name="Sternberg P.W."/>
            <person name="Mortazavi A."/>
        </authorList>
    </citation>
    <scope>NUCLEOTIDE SEQUENCE [LARGE SCALE GENOMIC DNA]</scope>
    <source>
        <strain evidence="10 11">ALL</strain>
    </source>
</reference>
<evidence type="ECO:0000256" key="9">
    <source>
        <dbReference type="HAMAP-Rule" id="MF_03172"/>
    </source>
</evidence>
<protein>
    <recommendedName>
        <fullName evidence="9">UMP-CMP kinase</fullName>
        <ecNumber evidence="9">2.7.4.14</ecNumber>
    </recommendedName>
    <alternativeName>
        <fullName evidence="9">Deoxycytidylate kinase</fullName>
        <shortName evidence="9">CK</shortName>
        <shortName evidence="9">dCMP kinase</shortName>
    </alternativeName>
    <alternativeName>
        <fullName evidence="9">Uridine monophosphate/cytidine monophosphate kinase</fullName>
        <shortName evidence="9">UMP/CMP kinase</shortName>
        <shortName evidence="9">UMP/CMPK</shortName>
    </alternativeName>
</protein>
<dbReference type="HAMAP" id="MF_03172">
    <property type="entry name" value="Adenylate_kinase_UMP_CMP_kin"/>
    <property type="match status" value="1"/>
</dbReference>
<dbReference type="OrthoDB" id="442176at2759"/>
<comment type="cofactor">
    <cofactor evidence="9">
        <name>Mg(2+)</name>
        <dbReference type="ChEBI" id="CHEBI:18420"/>
    </cofactor>
    <text evidence="9">Binds 1 Mg(2+) ion per monomer.</text>
</comment>
<dbReference type="SUPFAM" id="SSF52540">
    <property type="entry name" value="P-loop containing nucleoside triphosphate hydrolases"/>
    <property type="match status" value="1"/>
</dbReference>
<accession>A0A4U8US46</accession>
<keyword evidence="11" id="KW-1185">Reference proteome</keyword>
<evidence type="ECO:0000256" key="6">
    <source>
        <dbReference type="ARBA" id="ARBA00022975"/>
    </source>
</evidence>
<dbReference type="PRINTS" id="PR00094">
    <property type="entry name" value="ADENYLTKNASE"/>
</dbReference>
<dbReference type="InterPro" id="IPR033690">
    <property type="entry name" value="Adenylat_kinase_CS"/>
</dbReference>
<dbReference type="STRING" id="34508.A0A4U8US46"/>
<dbReference type="HAMAP" id="MF_00235">
    <property type="entry name" value="Adenylate_kinase_Adk"/>
    <property type="match status" value="1"/>
</dbReference>
<feature type="binding site" evidence="9">
    <location>
        <position position="124"/>
    </location>
    <ligand>
        <name>CMP</name>
        <dbReference type="ChEBI" id="CHEBI:60377"/>
    </ligand>
</feature>
<comment type="domain">
    <text evidence="9">Consists of three domains, a large central CORE domain and two small peripheral domains, NMPbind and LID, which undergo movements during catalysis. The LID domain closes over the site of phosphoryl transfer upon ATP binding. Assembling and dissambling the active center during each catalytic cycle provides an effective means to prevent ATP hydrolysis.</text>
</comment>